<reference evidence="3 4" key="1">
    <citation type="journal article" date="2019" name="Int. J. Syst. Evol. Microbiol.">
        <title>The Global Catalogue of Microorganisms (GCM) 10K type strain sequencing project: providing services to taxonomists for standard genome sequencing and annotation.</title>
        <authorList>
            <consortium name="The Broad Institute Genomics Platform"/>
            <consortium name="The Broad Institute Genome Sequencing Center for Infectious Disease"/>
            <person name="Wu L."/>
            <person name="Ma J."/>
        </authorList>
    </citation>
    <scope>NUCLEOTIDE SEQUENCE [LARGE SCALE GENOMIC DNA]</scope>
    <source>
        <strain evidence="3 4">JCM 13518</strain>
    </source>
</reference>
<feature type="compositionally biased region" description="Basic and acidic residues" evidence="1">
    <location>
        <begin position="1"/>
        <end position="21"/>
    </location>
</feature>
<dbReference type="Pfam" id="PF18495">
    <property type="entry name" value="VbhA"/>
    <property type="match status" value="1"/>
</dbReference>
<dbReference type="InterPro" id="IPR043038">
    <property type="entry name" value="VbhA_sf"/>
</dbReference>
<comment type="caution">
    <text evidence="3">The sequence shown here is derived from an EMBL/GenBank/DDBJ whole genome shotgun (WGS) entry which is preliminary data.</text>
</comment>
<feature type="region of interest" description="Disordered" evidence="1">
    <location>
        <begin position="1"/>
        <end position="26"/>
    </location>
</feature>
<gene>
    <name evidence="3" type="ORF">GCM10009710_36580</name>
</gene>
<dbReference type="Proteomes" id="UP001501057">
    <property type="component" value="Unassembled WGS sequence"/>
</dbReference>
<proteinExistence type="predicted"/>
<organism evidence="3 4">
    <name type="scientific">Aeromicrobium alkaliterrae</name>
    <dbReference type="NCBI Taxonomy" id="302168"/>
    <lineage>
        <taxon>Bacteria</taxon>
        <taxon>Bacillati</taxon>
        <taxon>Actinomycetota</taxon>
        <taxon>Actinomycetes</taxon>
        <taxon>Propionibacteriales</taxon>
        <taxon>Nocardioidaceae</taxon>
        <taxon>Aeromicrobium</taxon>
    </lineage>
</organism>
<dbReference type="InterPro" id="IPR033788">
    <property type="entry name" value="VbhA-like"/>
</dbReference>
<dbReference type="RefSeq" id="WP_344204285.1">
    <property type="nucleotide sequence ID" value="NZ_BAAAME010000011.1"/>
</dbReference>
<evidence type="ECO:0000313" key="4">
    <source>
        <dbReference type="Proteomes" id="UP001501057"/>
    </source>
</evidence>
<keyword evidence="4" id="KW-1185">Reference proteome</keyword>
<dbReference type="InterPro" id="IPR041535">
    <property type="entry name" value="VbhA"/>
</dbReference>
<dbReference type="CDD" id="cd11586">
    <property type="entry name" value="VbhA_like"/>
    <property type="match status" value="1"/>
</dbReference>
<dbReference type="EMBL" id="BAAAME010000011">
    <property type="protein sequence ID" value="GAA1753698.1"/>
    <property type="molecule type" value="Genomic_DNA"/>
</dbReference>
<dbReference type="Gene3D" id="1.10.8.1050">
    <property type="entry name" value="Antitoxin VbhA-like"/>
    <property type="match status" value="1"/>
</dbReference>
<evidence type="ECO:0000259" key="2">
    <source>
        <dbReference type="Pfam" id="PF18495"/>
    </source>
</evidence>
<accession>A0ABN2KDM1</accession>
<protein>
    <recommendedName>
        <fullName evidence="2">Antitoxin VbhA domain-containing protein</fullName>
    </recommendedName>
</protein>
<evidence type="ECO:0000313" key="3">
    <source>
        <dbReference type="EMBL" id="GAA1753698.1"/>
    </source>
</evidence>
<sequence length="59" mass="6544">MTQHTETGRSRLVAEAEHSGKMEGLTVTTTTKADAAKYVAGEFTTDELIDRARRRYGLD</sequence>
<feature type="domain" description="Antitoxin VbhA" evidence="2">
    <location>
        <begin position="9"/>
        <end position="55"/>
    </location>
</feature>
<evidence type="ECO:0000256" key="1">
    <source>
        <dbReference type="SAM" id="MobiDB-lite"/>
    </source>
</evidence>
<name>A0ABN2KDM1_9ACTN</name>